<gene>
    <name evidence="1" type="ORF">V1H85_17875</name>
</gene>
<reference evidence="1 2" key="1">
    <citation type="submission" date="2024-01" db="EMBL/GenBank/DDBJ databases">
        <title>Maribacter spp. originated from different algae showed divergent polysaccharides utilization ability.</title>
        <authorList>
            <person name="Wang H."/>
            <person name="Wu Y."/>
        </authorList>
    </citation>
    <scope>NUCLEOTIDE SEQUENCE [LARGE SCALE GENOMIC DNA]</scope>
    <source>
        <strain evidence="1 2">KPT27_14</strain>
    </source>
</reference>
<keyword evidence="2" id="KW-1185">Reference proteome</keyword>
<protein>
    <submittedName>
        <fullName evidence="1">Outer membrane protein assembly factor</fullName>
    </submittedName>
</protein>
<proteinExistence type="predicted"/>
<sequence>IKEINIFTDDNFDNRFKAISDTTHYGDYTLYSKNKLKFRPKALTDAVFIQKGDIYSDLARSRTSRYLNDLQMFRYPSIDYVENEEDTT</sequence>
<dbReference type="Proteomes" id="UP001343698">
    <property type="component" value="Unassembled WGS sequence"/>
</dbReference>
<accession>A0ABU7IP21</accession>
<organism evidence="1 2">
    <name type="scientific">Maribacter flavus</name>
    <dbReference type="NCBI Taxonomy" id="1658664"/>
    <lineage>
        <taxon>Bacteria</taxon>
        <taxon>Pseudomonadati</taxon>
        <taxon>Bacteroidota</taxon>
        <taxon>Flavobacteriia</taxon>
        <taxon>Flavobacteriales</taxon>
        <taxon>Flavobacteriaceae</taxon>
        <taxon>Maribacter</taxon>
    </lineage>
</organism>
<name>A0ABU7IP21_9FLAO</name>
<comment type="caution">
    <text evidence="1">The sequence shown here is derived from an EMBL/GenBank/DDBJ whole genome shotgun (WGS) entry which is preliminary data.</text>
</comment>
<evidence type="ECO:0000313" key="1">
    <source>
        <dbReference type="EMBL" id="MEE1974326.1"/>
    </source>
</evidence>
<feature type="non-terminal residue" evidence="1">
    <location>
        <position position="88"/>
    </location>
</feature>
<feature type="non-terminal residue" evidence="1">
    <location>
        <position position="1"/>
    </location>
</feature>
<evidence type="ECO:0000313" key="2">
    <source>
        <dbReference type="Proteomes" id="UP001343698"/>
    </source>
</evidence>
<dbReference type="EMBL" id="JAZDDF010000070">
    <property type="protein sequence ID" value="MEE1974326.1"/>
    <property type="molecule type" value="Genomic_DNA"/>
</dbReference>